<evidence type="ECO:0000313" key="3">
    <source>
        <dbReference type="Proteomes" id="UP000234275"/>
    </source>
</evidence>
<dbReference type="VEuPathDB" id="FungiDB:P170DRAFT_505645"/>
<proteinExistence type="inferred from homology"/>
<comment type="caution">
    <text evidence="2">The sequence shown here is derived from an EMBL/GenBank/DDBJ whole genome shotgun (WGS) entry which is preliminary data.</text>
</comment>
<organism evidence="2 3">
    <name type="scientific">Aspergillus steynii IBT 23096</name>
    <dbReference type="NCBI Taxonomy" id="1392250"/>
    <lineage>
        <taxon>Eukaryota</taxon>
        <taxon>Fungi</taxon>
        <taxon>Dikarya</taxon>
        <taxon>Ascomycota</taxon>
        <taxon>Pezizomycotina</taxon>
        <taxon>Eurotiomycetes</taxon>
        <taxon>Eurotiomycetidae</taxon>
        <taxon>Eurotiales</taxon>
        <taxon>Aspergillaceae</taxon>
        <taxon>Aspergillus</taxon>
        <taxon>Aspergillus subgen. Circumdati</taxon>
    </lineage>
</organism>
<dbReference type="PANTHER" id="PTHR11786">
    <property type="entry name" value="N-HYDROXYARYLAMINE O-ACETYLTRANSFERASE"/>
    <property type="match status" value="1"/>
</dbReference>
<dbReference type="OrthoDB" id="10260017at2759"/>
<dbReference type="InterPro" id="IPR001447">
    <property type="entry name" value="Arylamine_N-AcTrfase"/>
</dbReference>
<protein>
    <submittedName>
        <fullName evidence="2">Putative N-acetyltransferase family protein</fullName>
    </submittedName>
</protein>
<dbReference type="GO" id="GO:0016407">
    <property type="term" value="F:acetyltransferase activity"/>
    <property type="evidence" value="ECO:0007669"/>
    <property type="project" value="InterPro"/>
</dbReference>
<dbReference type="InterPro" id="IPR038765">
    <property type="entry name" value="Papain-like_cys_pep_sf"/>
</dbReference>
<keyword evidence="2" id="KW-0808">Transferase</keyword>
<comment type="similarity">
    <text evidence="1">Belongs to the arylamine N-acetyltransferase family.</text>
</comment>
<dbReference type="Pfam" id="PF00797">
    <property type="entry name" value="Acetyltransf_2"/>
    <property type="match status" value="1"/>
</dbReference>
<dbReference type="FunFam" id="3.30.2140.20:FF:000003">
    <property type="entry name" value="Arylamine N-acetyltransferase 1"/>
    <property type="match status" value="1"/>
</dbReference>
<name>A0A2I2GQ55_9EURO</name>
<dbReference type="InterPro" id="IPR053710">
    <property type="entry name" value="Arylamine_NAT_domain_sf"/>
</dbReference>
<dbReference type="SUPFAM" id="SSF54001">
    <property type="entry name" value="Cysteine proteinases"/>
    <property type="match status" value="1"/>
</dbReference>
<reference evidence="2 3" key="1">
    <citation type="submission" date="2016-12" db="EMBL/GenBank/DDBJ databases">
        <title>The genomes of Aspergillus section Nigri reveals drivers in fungal speciation.</title>
        <authorList>
            <consortium name="DOE Joint Genome Institute"/>
            <person name="Vesth T.C."/>
            <person name="Nybo J."/>
            <person name="Theobald S."/>
            <person name="Brandl J."/>
            <person name="Frisvad J.C."/>
            <person name="Nielsen K.F."/>
            <person name="Lyhne E.K."/>
            <person name="Kogle M.E."/>
            <person name="Kuo A."/>
            <person name="Riley R."/>
            <person name="Clum A."/>
            <person name="Nolan M."/>
            <person name="Lipzen A."/>
            <person name="Salamov A."/>
            <person name="Henrissat B."/>
            <person name="Wiebenga A."/>
            <person name="De Vries R.P."/>
            <person name="Grigoriev I.V."/>
            <person name="Mortensen U.H."/>
            <person name="Andersen M.R."/>
            <person name="Baker S.E."/>
        </authorList>
    </citation>
    <scope>NUCLEOTIDE SEQUENCE [LARGE SCALE GENOMIC DNA]</scope>
    <source>
        <strain evidence="2 3">IBT 23096</strain>
    </source>
</reference>
<gene>
    <name evidence="2" type="ORF">P170DRAFT_505645</name>
</gene>
<dbReference type="PANTHER" id="PTHR11786:SF0">
    <property type="entry name" value="ARYLAMINE N-ACETYLTRANSFERASE 4-RELATED"/>
    <property type="match status" value="1"/>
</dbReference>
<dbReference type="STRING" id="1392250.A0A2I2GQ55"/>
<keyword evidence="3" id="KW-1185">Reference proteome</keyword>
<accession>A0A2I2GQ55</accession>
<dbReference type="Gene3D" id="3.30.2140.20">
    <property type="match status" value="1"/>
</dbReference>
<dbReference type="RefSeq" id="XP_024710315.1">
    <property type="nucleotide sequence ID" value="XM_024854309.1"/>
</dbReference>
<dbReference type="AlphaFoldDB" id="A0A2I2GQ55"/>
<evidence type="ECO:0000256" key="1">
    <source>
        <dbReference type="ARBA" id="ARBA00006547"/>
    </source>
</evidence>
<dbReference type="Proteomes" id="UP000234275">
    <property type="component" value="Unassembled WGS sequence"/>
</dbReference>
<sequence length="316" mass="35615">MSTYTPDQLDLYLQRIQYPEPAGATRLQHAQQCVARDPLAALTELQRRHLGAIPWGNSALHYSQHKSISIHPAAVFDKLVRRRLDGYCMENTNLFYVVLRSLGYTVYPTGGRVCEVAAGANRTPGEERFFALGHMILIVTIDGKKYMTDVGFGNNGPTSPMALEEDTVSVCIAPSEARLIRDSLPEFVDKTQKVWIYQIRYTADGAWLPHYSFSEVEFLPQDFGIMNYSTSTGRNSWFTQSLVCTRVIMDEETGTQPRGLYVLSGKEVKRRVQGQTELVATFETEEDRVAALGKWFGLQFRDDEVEGIQGLVSQLK</sequence>
<dbReference type="EMBL" id="MSFO01000001">
    <property type="protein sequence ID" value="PLB55013.1"/>
    <property type="molecule type" value="Genomic_DNA"/>
</dbReference>
<dbReference type="GeneID" id="36562015"/>
<evidence type="ECO:0000313" key="2">
    <source>
        <dbReference type="EMBL" id="PLB55013.1"/>
    </source>
</evidence>